<dbReference type="SUPFAM" id="SSF55961">
    <property type="entry name" value="Bet v1-like"/>
    <property type="match status" value="1"/>
</dbReference>
<feature type="region of interest" description="Disordered" evidence="10">
    <location>
        <begin position="436"/>
        <end position="465"/>
    </location>
</feature>
<dbReference type="GO" id="GO:0051213">
    <property type="term" value="F:dioxygenase activity"/>
    <property type="evidence" value="ECO:0007669"/>
    <property type="project" value="UniProtKB-KW"/>
</dbReference>
<dbReference type="PROSITE" id="PS00570">
    <property type="entry name" value="RING_HYDROXYL_ALPHA"/>
    <property type="match status" value="1"/>
</dbReference>
<keyword evidence="6" id="KW-0560">Oxidoreductase</keyword>
<dbReference type="InterPro" id="IPR001663">
    <property type="entry name" value="Rng_hydr_dOase-A"/>
</dbReference>
<evidence type="ECO:0000256" key="2">
    <source>
        <dbReference type="ARBA" id="ARBA00022714"/>
    </source>
</evidence>
<keyword evidence="7" id="KW-0408">Iron</keyword>
<evidence type="ECO:0000256" key="9">
    <source>
        <dbReference type="ARBA" id="ARBA00023027"/>
    </source>
</evidence>
<evidence type="ECO:0000256" key="1">
    <source>
        <dbReference type="ARBA" id="ARBA00008751"/>
    </source>
</evidence>
<evidence type="ECO:0000256" key="5">
    <source>
        <dbReference type="ARBA" id="ARBA00022964"/>
    </source>
</evidence>
<dbReference type="Gene3D" id="2.102.10.10">
    <property type="entry name" value="Rieske [2Fe-2S] iron-sulphur domain"/>
    <property type="match status" value="1"/>
</dbReference>
<dbReference type="SUPFAM" id="SSF50022">
    <property type="entry name" value="ISP domain"/>
    <property type="match status" value="1"/>
</dbReference>
<evidence type="ECO:0000256" key="6">
    <source>
        <dbReference type="ARBA" id="ARBA00023002"/>
    </source>
</evidence>
<dbReference type="InterPro" id="IPR043266">
    <property type="entry name" value="RHO_NdoB-like_C"/>
</dbReference>
<organism evidence="12 13">
    <name type="scientific">Aminobacter carboxidus</name>
    <dbReference type="NCBI Taxonomy" id="376165"/>
    <lineage>
        <taxon>Bacteria</taxon>
        <taxon>Pseudomonadati</taxon>
        <taxon>Pseudomonadota</taxon>
        <taxon>Alphaproteobacteria</taxon>
        <taxon>Hyphomicrobiales</taxon>
        <taxon>Phyllobacteriaceae</taxon>
        <taxon>Aminobacter</taxon>
    </lineage>
</organism>
<keyword evidence="5 12" id="KW-0223">Dioxygenase</keyword>
<dbReference type="EMBL" id="JACHGI010000002">
    <property type="protein sequence ID" value="MBB6465606.1"/>
    <property type="molecule type" value="Genomic_DNA"/>
</dbReference>
<evidence type="ECO:0000313" key="13">
    <source>
        <dbReference type="Proteomes" id="UP000532373"/>
    </source>
</evidence>
<dbReference type="InterPro" id="IPR036922">
    <property type="entry name" value="Rieske_2Fe-2S_sf"/>
</dbReference>
<evidence type="ECO:0000259" key="11">
    <source>
        <dbReference type="PROSITE" id="PS51296"/>
    </source>
</evidence>
<dbReference type="CDD" id="cd08881">
    <property type="entry name" value="RHO_alpha_C_NDO-like"/>
    <property type="match status" value="1"/>
</dbReference>
<name>A0A8E2BAK1_9HYPH</name>
<comment type="similarity">
    <text evidence="1">Belongs to the bacterial ring-hydroxylating dioxygenase alpha subunit family.</text>
</comment>
<dbReference type="PANTHER" id="PTHR43756:SF1">
    <property type="entry name" value="3-PHENYLPROPIONATE_CINNAMIC ACID DIOXYGENASE SUBUNIT ALPHA"/>
    <property type="match status" value="1"/>
</dbReference>
<keyword evidence="3" id="KW-0479">Metal-binding</keyword>
<dbReference type="GO" id="GO:0005506">
    <property type="term" value="F:iron ion binding"/>
    <property type="evidence" value="ECO:0007669"/>
    <property type="project" value="InterPro"/>
</dbReference>
<dbReference type="Pfam" id="PF00355">
    <property type="entry name" value="Rieske"/>
    <property type="match status" value="1"/>
</dbReference>
<gene>
    <name evidence="12" type="ORF">HNQ96_001464</name>
</gene>
<keyword evidence="8" id="KW-0411">Iron-sulfur</keyword>
<dbReference type="PROSITE" id="PS51296">
    <property type="entry name" value="RIESKE"/>
    <property type="match status" value="1"/>
</dbReference>
<evidence type="ECO:0000256" key="8">
    <source>
        <dbReference type="ARBA" id="ARBA00023014"/>
    </source>
</evidence>
<dbReference type="InterPro" id="IPR017941">
    <property type="entry name" value="Rieske_2Fe-2S"/>
</dbReference>
<comment type="caution">
    <text evidence="12">The sequence shown here is derived from an EMBL/GenBank/DDBJ whole genome shotgun (WGS) entry which is preliminary data.</text>
</comment>
<evidence type="ECO:0000256" key="7">
    <source>
        <dbReference type="ARBA" id="ARBA00023004"/>
    </source>
</evidence>
<dbReference type="Gene3D" id="3.90.380.10">
    <property type="entry name" value="Naphthalene 1,2-dioxygenase Alpha Subunit, Chain A, domain 1"/>
    <property type="match status" value="1"/>
</dbReference>
<keyword evidence="9" id="KW-0520">NAD</keyword>
<evidence type="ECO:0000256" key="4">
    <source>
        <dbReference type="ARBA" id="ARBA00022797"/>
    </source>
</evidence>
<protein>
    <submittedName>
        <fullName evidence="12">Phenylpropionate dioxygenase-like ring-hydroxylating dioxygenase large terminal subunit</fullName>
    </submittedName>
</protein>
<keyword evidence="2" id="KW-0001">2Fe-2S</keyword>
<feature type="domain" description="Rieske" evidence="11">
    <location>
        <begin position="39"/>
        <end position="120"/>
    </location>
</feature>
<sequence>MSHDYDRLVDVENGTVSREIFVSDSIFKEEMDKIFTRAWLFVGHEDLIKKPDDYFVSRMGMDSVILTRDRENKINVLLNSCMHRGMKVCRYDRGNTRAFTCPYHGWSYSTDGRLVEVPGELVGVPGFKSYYHEKLEKRRWGLIYCPKVVNYKGTIWATWDENAPDFLDYLGDMKHYLDAALDNRDGTPGGSEMIGGVQKWRVKCNWKFAPENFIGDMYHDISHRSVDLVGIGPSEGKGRRDRTLNRTTVSFDDRGHGVIGTLPHYEEPPFQETYKNTPAIADYLKDVYDRRVANLGSDMRVGTSVGTIFPNMSFHGRQPRTIGVFHPISPTEMEMWRIFLVDRDAPQALKDSARHYYMRYSGPGGMTESDDLENWQYATEASAGNVARRYHYNYQMGLGFEKPVREFPGASENGEYSEGNARAFYRQWRKVMSSDSPTHFVRPGTDSGECETAGADDCTSEAHNA</sequence>
<dbReference type="Pfam" id="PF00848">
    <property type="entry name" value="Ring_hydroxyl_A"/>
    <property type="match status" value="1"/>
</dbReference>
<dbReference type="GO" id="GO:0051537">
    <property type="term" value="F:2 iron, 2 sulfur cluster binding"/>
    <property type="evidence" value="ECO:0007669"/>
    <property type="project" value="UniProtKB-KW"/>
</dbReference>
<dbReference type="InterPro" id="IPR015881">
    <property type="entry name" value="ARHD_Rieske_2Fe_2S"/>
</dbReference>
<dbReference type="InterPro" id="IPR015879">
    <property type="entry name" value="Ring_hydroxy_dOase_asu_C_dom"/>
</dbReference>
<keyword evidence="4" id="KW-0058">Aromatic hydrocarbons catabolism</keyword>
<proteinExistence type="inferred from homology"/>
<accession>A0A8E2BAK1</accession>
<dbReference type="Proteomes" id="UP000532373">
    <property type="component" value="Unassembled WGS sequence"/>
</dbReference>
<evidence type="ECO:0000256" key="10">
    <source>
        <dbReference type="SAM" id="MobiDB-lite"/>
    </source>
</evidence>
<reference evidence="12 13" key="1">
    <citation type="submission" date="2020-08" db="EMBL/GenBank/DDBJ databases">
        <title>Genomic Encyclopedia of Type Strains, Phase IV (KMG-IV): sequencing the most valuable type-strain genomes for metagenomic binning, comparative biology and taxonomic classification.</title>
        <authorList>
            <person name="Goeker M."/>
        </authorList>
    </citation>
    <scope>NUCLEOTIDE SEQUENCE [LARGE SCALE GENOMIC DNA]</scope>
    <source>
        <strain evidence="12 13">DSM 17454</strain>
    </source>
</reference>
<dbReference type="PANTHER" id="PTHR43756">
    <property type="entry name" value="CHOLINE MONOOXYGENASE, CHLOROPLASTIC"/>
    <property type="match status" value="1"/>
</dbReference>
<dbReference type="PRINTS" id="PR00090">
    <property type="entry name" value="RNGDIOXGNASE"/>
</dbReference>
<dbReference type="RefSeq" id="WP_184768107.1">
    <property type="nucleotide sequence ID" value="NZ_JACHGI010000002.1"/>
</dbReference>
<evidence type="ECO:0000313" key="12">
    <source>
        <dbReference type="EMBL" id="MBB6465606.1"/>
    </source>
</evidence>
<evidence type="ECO:0000256" key="3">
    <source>
        <dbReference type="ARBA" id="ARBA00022723"/>
    </source>
</evidence>
<dbReference type="AlphaFoldDB" id="A0A8E2BAK1"/>